<dbReference type="EMBL" id="JANHEB010000186">
    <property type="protein sequence ID" value="MCQ6289230.1"/>
    <property type="molecule type" value="Genomic_DNA"/>
</dbReference>
<dbReference type="InterPro" id="IPR001242">
    <property type="entry name" value="Condensation_dom"/>
</dbReference>
<dbReference type="GO" id="GO:0003824">
    <property type="term" value="F:catalytic activity"/>
    <property type="evidence" value="ECO:0007669"/>
    <property type="project" value="InterPro"/>
</dbReference>
<dbReference type="AlphaFoldDB" id="A0AAW5L7Y3"/>
<proteinExistence type="predicted"/>
<feature type="non-terminal residue" evidence="2">
    <location>
        <position position="198"/>
    </location>
</feature>
<gene>
    <name evidence="2" type="ORF">NPM19_32260</name>
</gene>
<accession>A0AAW5L7Y3</accession>
<evidence type="ECO:0000313" key="2">
    <source>
        <dbReference type="EMBL" id="MCQ6289230.1"/>
    </source>
</evidence>
<organism evidence="2 3">
    <name type="scientific">Bacillus cereus</name>
    <dbReference type="NCBI Taxonomy" id="1396"/>
    <lineage>
        <taxon>Bacteria</taxon>
        <taxon>Bacillati</taxon>
        <taxon>Bacillota</taxon>
        <taxon>Bacilli</taxon>
        <taxon>Bacillales</taxon>
        <taxon>Bacillaceae</taxon>
        <taxon>Bacillus</taxon>
        <taxon>Bacillus cereus group</taxon>
    </lineage>
</organism>
<dbReference type="Proteomes" id="UP001204643">
    <property type="component" value="Unassembled WGS sequence"/>
</dbReference>
<dbReference type="GO" id="GO:0043041">
    <property type="term" value="P:amino acid activation for nonribosomal peptide biosynthetic process"/>
    <property type="evidence" value="ECO:0007669"/>
    <property type="project" value="TreeGrafter"/>
</dbReference>
<dbReference type="Gene3D" id="3.30.559.10">
    <property type="entry name" value="Chloramphenicol acetyltransferase-like domain"/>
    <property type="match status" value="1"/>
</dbReference>
<dbReference type="PANTHER" id="PTHR45527">
    <property type="entry name" value="NONRIBOSOMAL PEPTIDE SYNTHETASE"/>
    <property type="match status" value="1"/>
</dbReference>
<dbReference type="RefSeq" id="WP_256425616.1">
    <property type="nucleotide sequence ID" value="NZ_JANHDY010000232.1"/>
</dbReference>
<dbReference type="InterPro" id="IPR023213">
    <property type="entry name" value="CAT-like_dom_sf"/>
</dbReference>
<dbReference type="PANTHER" id="PTHR45527:SF1">
    <property type="entry name" value="FATTY ACID SYNTHASE"/>
    <property type="match status" value="1"/>
</dbReference>
<protein>
    <submittedName>
        <fullName evidence="2">Condensation domain-containing protein</fullName>
    </submittedName>
</protein>
<comment type="caution">
    <text evidence="2">The sequence shown here is derived from an EMBL/GenBank/DDBJ whole genome shotgun (WGS) entry which is preliminary data.</text>
</comment>
<dbReference type="GO" id="GO:0005737">
    <property type="term" value="C:cytoplasm"/>
    <property type="evidence" value="ECO:0007669"/>
    <property type="project" value="TreeGrafter"/>
</dbReference>
<evidence type="ECO:0000259" key="1">
    <source>
        <dbReference type="Pfam" id="PF00668"/>
    </source>
</evidence>
<feature type="domain" description="Condensation" evidence="1">
    <location>
        <begin position="17"/>
        <end position="197"/>
    </location>
</feature>
<dbReference type="GO" id="GO:0031177">
    <property type="term" value="F:phosphopantetheine binding"/>
    <property type="evidence" value="ECO:0007669"/>
    <property type="project" value="TreeGrafter"/>
</dbReference>
<dbReference type="GO" id="GO:0008610">
    <property type="term" value="P:lipid biosynthetic process"/>
    <property type="evidence" value="ECO:0007669"/>
    <property type="project" value="UniProtKB-ARBA"/>
</dbReference>
<dbReference type="SUPFAM" id="SSF52777">
    <property type="entry name" value="CoA-dependent acyltransferases"/>
    <property type="match status" value="1"/>
</dbReference>
<dbReference type="GO" id="GO:0044550">
    <property type="term" value="P:secondary metabolite biosynthetic process"/>
    <property type="evidence" value="ECO:0007669"/>
    <property type="project" value="TreeGrafter"/>
</dbReference>
<evidence type="ECO:0000313" key="3">
    <source>
        <dbReference type="Proteomes" id="UP001204643"/>
    </source>
</evidence>
<reference evidence="2" key="1">
    <citation type="submission" date="2022-07" db="EMBL/GenBank/DDBJ databases">
        <title>Identification and characterization of Bacillus thuringiensis and other Bacillus cereus group isolates from spinach by whole genome sequencing.</title>
        <authorList>
            <person name="Zao X."/>
            <person name="Zervas A."/>
            <person name="Hendriks M."/>
            <person name="Rajkovic A."/>
            <person name="Van Overbeek L."/>
            <person name="Hendriksen N.B."/>
            <person name="Uyttendaele M."/>
        </authorList>
    </citation>
    <scope>NUCLEOTIDE SEQUENCE</scope>
    <source>
        <strain evidence="2">781001F-1</strain>
    </source>
</reference>
<sequence length="198" mass="23498">MRTSKTTGGYYVAVHPHYPLTENQKVLWIAHEMEQKAGLYHEPVSIQIKGDLDVQRLQKALQYIVHKHAALQMCVIDTPEGPKQMMREDVQVEIACYDWRSYQEEEKNLMLDQVLQEVRHAPFDFTSAALFRFQLFQLEQNHYLLHIVFHHIMFDGWSMGLFLQDLEKAYTSHVREDKSRISTLDSYHDLLQKQQNYM</sequence>
<dbReference type="Pfam" id="PF00668">
    <property type="entry name" value="Condensation"/>
    <property type="match status" value="1"/>
</dbReference>
<name>A0AAW5L7Y3_BACCE</name>